<dbReference type="PRINTS" id="PR00299">
    <property type="entry name" value="ACRYSTALLIN"/>
</dbReference>
<evidence type="ECO:0000256" key="3">
    <source>
        <dbReference type="PIRSR" id="PIRSR036514-1"/>
    </source>
</evidence>
<feature type="compositionally biased region" description="Basic and acidic residues" evidence="6">
    <location>
        <begin position="181"/>
        <end position="191"/>
    </location>
</feature>
<keyword evidence="1" id="KW-0346">Stress response</keyword>
<evidence type="ECO:0000313" key="8">
    <source>
        <dbReference type="EMBL" id="CAH1401067.1"/>
    </source>
</evidence>
<dbReference type="GO" id="GO:0042026">
    <property type="term" value="P:protein refolding"/>
    <property type="evidence" value="ECO:0007669"/>
    <property type="project" value="TreeGrafter"/>
</dbReference>
<dbReference type="PROSITE" id="PS01031">
    <property type="entry name" value="SHSP"/>
    <property type="match status" value="1"/>
</dbReference>
<feature type="binding site" evidence="3">
    <location>
        <position position="105"/>
    </location>
    <ligand>
        <name>Zn(2+)</name>
        <dbReference type="ChEBI" id="CHEBI:29105"/>
        <label>1</label>
    </ligand>
</feature>
<dbReference type="PANTHER" id="PTHR45640:SF13">
    <property type="entry name" value="HEAT SHOCK PROTEIN 22-RELATED"/>
    <property type="match status" value="1"/>
</dbReference>
<dbReference type="EMBL" id="OV725081">
    <property type="protein sequence ID" value="CAH1401067.1"/>
    <property type="molecule type" value="Genomic_DNA"/>
</dbReference>
<comment type="similarity">
    <text evidence="2 4 5">Belongs to the small heat shock protein (HSP20) family.</text>
</comment>
<dbReference type="InterPro" id="IPR001436">
    <property type="entry name" value="Alpha-crystallin/sHSP_animal"/>
</dbReference>
<feature type="binding site" evidence="3">
    <location>
        <position position="107"/>
    </location>
    <ligand>
        <name>Zn(2+)</name>
        <dbReference type="ChEBI" id="CHEBI:29105"/>
        <label>2</label>
    </ligand>
</feature>
<dbReference type="Pfam" id="PF00011">
    <property type="entry name" value="HSP20"/>
    <property type="match status" value="1"/>
</dbReference>
<reference evidence="8" key="1">
    <citation type="submission" date="2022-01" db="EMBL/GenBank/DDBJ databases">
        <authorList>
            <person name="King R."/>
        </authorList>
    </citation>
    <scope>NUCLEOTIDE SEQUENCE</scope>
</reference>
<gene>
    <name evidence="8" type="ORF">NEZAVI_LOCUS10170</name>
</gene>
<keyword evidence="3" id="KW-0862">Zinc</keyword>
<evidence type="ECO:0000256" key="1">
    <source>
        <dbReference type="ARBA" id="ARBA00023016"/>
    </source>
</evidence>
<dbReference type="GO" id="GO:0005737">
    <property type="term" value="C:cytoplasm"/>
    <property type="evidence" value="ECO:0007669"/>
    <property type="project" value="TreeGrafter"/>
</dbReference>
<dbReference type="OrthoDB" id="1431247at2759"/>
<dbReference type="CDD" id="cd06526">
    <property type="entry name" value="metazoan_ACD"/>
    <property type="match status" value="1"/>
</dbReference>
<dbReference type="GO" id="GO:0046872">
    <property type="term" value="F:metal ion binding"/>
    <property type="evidence" value="ECO:0007669"/>
    <property type="project" value="UniProtKB-KW"/>
</dbReference>
<keyword evidence="3" id="KW-0479">Metal-binding</keyword>
<dbReference type="GO" id="GO:0051082">
    <property type="term" value="F:unfolded protein binding"/>
    <property type="evidence" value="ECO:0007669"/>
    <property type="project" value="TreeGrafter"/>
</dbReference>
<evidence type="ECO:0000259" key="7">
    <source>
        <dbReference type="PROSITE" id="PS01031"/>
    </source>
</evidence>
<protein>
    <recommendedName>
        <fullName evidence="7">SHSP domain-containing protein</fullName>
    </recommendedName>
</protein>
<keyword evidence="9" id="KW-1185">Reference proteome</keyword>
<dbReference type="Proteomes" id="UP001152798">
    <property type="component" value="Chromosome 5"/>
</dbReference>
<evidence type="ECO:0000256" key="6">
    <source>
        <dbReference type="SAM" id="MobiDB-lite"/>
    </source>
</evidence>
<dbReference type="InterPro" id="IPR002068">
    <property type="entry name" value="A-crystallin/Hsp20_dom"/>
</dbReference>
<dbReference type="PIRSF" id="PIRSF036514">
    <property type="entry name" value="Sm_HSP_B1"/>
    <property type="match status" value="1"/>
</dbReference>
<evidence type="ECO:0000256" key="2">
    <source>
        <dbReference type="PIRNR" id="PIRNR036514"/>
    </source>
</evidence>
<proteinExistence type="inferred from homology"/>
<feature type="domain" description="SHSP" evidence="7">
    <location>
        <begin position="57"/>
        <end position="166"/>
    </location>
</feature>
<dbReference type="InterPro" id="IPR008978">
    <property type="entry name" value="HSP20-like_chaperone"/>
</dbReference>
<dbReference type="SUPFAM" id="SSF49764">
    <property type="entry name" value="HSP20-like chaperones"/>
    <property type="match status" value="1"/>
</dbReference>
<dbReference type="PANTHER" id="PTHR45640">
    <property type="entry name" value="HEAT SHOCK PROTEIN HSP-12.2-RELATED"/>
    <property type="match status" value="1"/>
</dbReference>
<evidence type="ECO:0000256" key="4">
    <source>
        <dbReference type="PROSITE-ProRule" id="PRU00285"/>
    </source>
</evidence>
<feature type="binding site" evidence="3">
    <location>
        <position position="112"/>
    </location>
    <ligand>
        <name>Zn(2+)</name>
        <dbReference type="ChEBI" id="CHEBI:29105"/>
        <label>1</label>
    </ligand>
</feature>
<feature type="region of interest" description="Disordered" evidence="6">
    <location>
        <begin position="159"/>
        <end position="191"/>
    </location>
</feature>
<evidence type="ECO:0000313" key="9">
    <source>
        <dbReference type="Proteomes" id="UP001152798"/>
    </source>
</evidence>
<dbReference type="GO" id="GO:0009408">
    <property type="term" value="P:response to heat"/>
    <property type="evidence" value="ECO:0007669"/>
    <property type="project" value="UniProtKB-ARBA"/>
</dbReference>
<sequence length="191" mass="21542">MSLLPHLLNALIDDYHHHPLLHDQNFGLGLLNNDILQLAQGPILPVPLRSGYVRPWRTMAAGDSGVSSYSTNKDEFKINLDVQQFRPNELKVSVADGFLVIDGKHDERSDQHGFVSRQFTRRYKIPEEVDETKLSSNLSSDGVLTISAPKIMKKEIEGREIPIVQTNQPALKQSGSSQQQEKNKQEEKMES</sequence>
<name>A0A9P0MSJ7_NEZVI</name>
<accession>A0A9P0MSJ7</accession>
<dbReference type="AlphaFoldDB" id="A0A9P0MSJ7"/>
<dbReference type="Gene3D" id="2.60.40.790">
    <property type="match status" value="1"/>
</dbReference>
<dbReference type="GO" id="GO:0005634">
    <property type="term" value="C:nucleus"/>
    <property type="evidence" value="ECO:0007669"/>
    <property type="project" value="TreeGrafter"/>
</dbReference>
<organism evidence="8 9">
    <name type="scientific">Nezara viridula</name>
    <name type="common">Southern green stink bug</name>
    <name type="synonym">Cimex viridulus</name>
    <dbReference type="NCBI Taxonomy" id="85310"/>
    <lineage>
        <taxon>Eukaryota</taxon>
        <taxon>Metazoa</taxon>
        <taxon>Ecdysozoa</taxon>
        <taxon>Arthropoda</taxon>
        <taxon>Hexapoda</taxon>
        <taxon>Insecta</taxon>
        <taxon>Pterygota</taxon>
        <taxon>Neoptera</taxon>
        <taxon>Paraneoptera</taxon>
        <taxon>Hemiptera</taxon>
        <taxon>Heteroptera</taxon>
        <taxon>Panheteroptera</taxon>
        <taxon>Pentatomomorpha</taxon>
        <taxon>Pentatomoidea</taxon>
        <taxon>Pentatomidae</taxon>
        <taxon>Pentatominae</taxon>
        <taxon>Nezara</taxon>
    </lineage>
</organism>
<dbReference type="InterPro" id="IPR055269">
    <property type="entry name" value="Alpha-crystallin/HSP_16"/>
</dbReference>
<evidence type="ECO:0000256" key="5">
    <source>
        <dbReference type="RuleBase" id="RU003616"/>
    </source>
</evidence>